<evidence type="ECO:0000256" key="10">
    <source>
        <dbReference type="SAM" id="MobiDB-lite"/>
    </source>
</evidence>
<comment type="similarity">
    <text evidence="4">Belongs to the N4BP3 family.</text>
</comment>
<keyword evidence="7" id="KW-0175">Coiled coil</keyword>
<evidence type="ECO:0000256" key="2">
    <source>
        <dbReference type="ARBA" id="ARBA00004489"/>
    </source>
</evidence>
<evidence type="ECO:0000313" key="11">
    <source>
        <dbReference type="Proteomes" id="UP000808372"/>
    </source>
</evidence>
<dbReference type="GO" id="GO:0030425">
    <property type="term" value="C:dendrite"/>
    <property type="evidence" value="ECO:0007669"/>
    <property type="project" value="UniProtKB-SubCell"/>
</dbReference>
<proteinExistence type="inferred from homology"/>
<keyword evidence="11" id="KW-1185">Reference proteome</keyword>
<evidence type="ECO:0000256" key="3">
    <source>
        <dbReference type="ARBA" id="ARBA00004541"/>
    </source>
</evidence>
<evidence type="ECO:0000256" key="5">
    <source>
        <dbReference type="ARBA" id="ARBA00022473"/>
    </source>
</evidence>
<protein>
    <submittedName>
        <fullName evidence="12">NEDD4-binding protein 3-A-like</fullName>
    </submittedName>
</protein>
<evidence type="ECO:0000256" key="8">
    <source>
        <dbReference type="ARBA" id="ARBA00023273"/>
    </source>
</evidence>
<feature type="region of interest" description="Disordered" evidence="10">
    <location>
        <begin position="1"/>
        <end position="28"/>
    </location>
</feature>
<evidence type="ECO:0000313" key="12">
    <source>
        <dbReference type="RefSeq" id="XP_038840519.1"/>
    </source>
</evidence>
<dbReference type="PANTHER" id="PTHR32274:SF1">
    <property type="entry name" value="NEDD4-BINDING PROTEIN 3"/>
    <property type="match status" value="1"/>
</dbReference>
<dbReference type="InterPro" id="IPR033571">
    <property type="entry name" value="N4BP3"/>
</dbReference>
<keyword evidence="9" id="KW-0968">Cytoplasmic vesicle</keyword>
<accession>A0A8U0U4V0</accession>
<dbReference type="Proteomes" id="UP000808372">
    <property type="component" value="Unplaced"/>
</dbReference>
<dbReference type="GO" id="GO:0031410">
    <property type="term" value="C:cytoplasmic vesicle"/>
    <property type="evidence" value="ECO:0007669"/>
    <property type="project" value="UniProtKB-SubCell"/>
</dbReference>
<keyword evidence="6" id="KW-0524">Neurogenesis</keyword>
<sequence>MATSVQTLPLSRDPSKTFRDPYSTPTRPTALLARCSMGSVGSLVEHPDASPAKGSRAVPQVGPRQTNRLLKKGFNQRELLNYLNITRKEAKAGSGPGSSRKAGSIFSSMQSMNREHGHEEEHIKLYYKDGTEVDVSKNSLPIGGKYEK</sequence>
<evidence type="ECO:0000256" key="7">
    <source>
        <dbReference type="ARBA" id="ARBA00023054"/>
    </source>
</evidence>
<evidence type="ECO:0000256" key="1">
    <source>
        <dbReference type="ARBA" id="ARBA00004279"/>
    </source>
</evidence>
<dbReference type="PANTHER" id="PTHR32274">
    <property type="entry name" value="NEDD4-BINDING PROTEIN 3"/>
    <property type="match status" value="1"/>
</dbReference>
<feature type="non-terminal residue" evidence="12">
    <location>
        <position position="148"/>
    </location>
</feature>
<dbReference type="KEGG" id="snh:120039065"/>
<keyword evidence="8" id="KW-0966">Cell projection</keyword>
<feature type="region of interest" description="Disordered" evidence="10">
    <location>
        <begin position="42"/>
        <end position="64"/>
    </location>
</feature>
<evidence type="ECO:0000256" key="4">
    <source>
        <dbReference type="ARBA" id="ARBA00010640"/>
    </source>
</evidence>
<keyword evidence="5" id="KW-0217">Developmental protein</keyword>
<dbReference type="AlphaFoldDB" id="A0A8U0U4V0"/>
<reference evidence="12" key="1">
    <citation type="submission" date="2025-08" db="UniProtKB">
        <authorList>
            <consortium name="RefSeq"/>
        </authorList>
    </citation>
    <scope>IDENTIFICATION</scope>
    <source>
        <tissue evidence="12">White muscle</tissue>
    </source>
</reference>
<evidence type="ECO:0000256" key="6">
    <source>
        <dbReference type="ARBA" id="ARBA00022902"/>
    </source>
</evidence>
<dbReference type="GO" id="GO:0007399">
    <property type="term" value="P:nervous system development"/>
    <property type="evidence" value="ECO:0007669"/>
    <property type="project" value="UniProtKB-KW"/>
</dbReference>
<comment type="subcellular location">
    <subcellularLocation>
        <location evidence="2">Cell projection</location>
        <location evidence="2">Axon</location>
    </subcellularLocation>
    <subcellularLocation>
        <location evidence="1">Cell projection</location>
        <location evidence="1">Dendrite</location>
    </subcellularLocation>
    <subcellularLocation>
        <location evidence="3">Cytoplasmic vesicle</location>
    </subcellularLocation>
</comment>
<dbReference type="RefSeq" id="XP_038840519.1">
    <property type="nucleotide sequence ID" value="XM_038984591.1"/>
</dbReference>
<gene>
    <name evidence="12" type="primary">LOC120039065</name>
</gene>
<dbReference type="GeneID" id="120039065"/>
<dbReference type="GO" id="GO:0030424">
    <property type="term" value="C:axon"/>
    <property type="evidence" value="ECO:0007669"/>
    <property type="project" value="UniProtKB-SubCell"/>
</dbReference>
<name>A0A8U0U4V0_SALNM</name>
<organism evidence="11 12">
    <name type="scientific">Salvelinus namaycush</name>
    <name type="common">Lake trout</name>
    <name type="synonym">Salmo namaycush</name>
    <dbReference type="NCBI Taxonomy" id="8040"/>
    <lineage>
        <taxon>Eukaryota</taxon>
        <taxon>Metazoa</taxon>
        <taxon>Chordata</taxon>
        <taxon>Craniata</taxon>
        <taxon>Vertebrata</taxon>
        <taxon>Euteleostomi</taxon>
        <taxon>Actinopterygii</taxon>
        <taxon>Neopterygii</taxon>
        <taxon>Teleostei</taxon>
        <taxon>Protacanthopterygii</taxon>
        <taxon>Salmoniformes</taxon>
        <taxon>Salmonidae</taxon>
        <taxon>Salmoninae</taxon>
        <taxon>Salvelinus</taxon>
    </lineage>
</organism>
<evidence type="ECO:0000256" key="9">
    <source>
        <dbReference type="ARBA" id="ARBA00023329"/>
    </source>
</evidence>